<dbReference type="FunFam" id="1.10.246.20:FF:000003">
    <property type="entry name" value="Mediator of RNA polymerase II transcription subunit 15a"/>
    <property type="match status" value="1"/>
</dbReference>
<dbReference type="InterPro" id="IPR036546">
    <property type="entry name" value="MED15_KIX"/>
</dbReference>
<evidence type="ECO:0000256" key="4">
    <source>
        <dbReference type="SAM" id="MobiDB-lite"/>
    </source>
</evidence>
<dbReference type="PANTHER" id="PTHR33137:SF4">
    <property type="entry name" value="MEDIATOR OF RNA POLYMERASE II TRANSCRIPTION SUBUNIT 15A-RELATED"/>
    <property type="match status" value="1"/>
</dbReference>
<keyword evidence="2" id="KW-0539">Nucleus</keyword>
<keyword evidence="3" id="KW-0175">Coiled coil</keyword>
<keyword evidence="7" id="KW-1185">Reference proteome</keyword>
<evidence type="ECO:0000256" key="2">
    <source>
        <dbReference type="ARBA" id="ARBA00023242"/>
    </source>
</evidence>
<evidence type="ECO:0000256" key="3">
    <source>
        <dbReference type="SAM" id="Coils"/>
    </source>
</evidence>
<proteinExistence type="predicted"/>
<reference evidence="6" key="1">
    <citation type="submission" date="2023-08" db="EMBL/GenBank/DDBJ databases">
        <title>A de novo genome assembly of Solanum verrucosum Schlechtendal, a Mexican diploid species geographically isolated from the other diploid A-genome species in potato relatives.</title>
        <authorList>
            <person name="Hosaka K."/>
        </authorList>
    </citation>
    <scope>NUCLEOTIDE SEQUENCE</scope>
    <source>
        <tissue evidence="6">Young leaves</tissue>
    </source>
</reference>
<evidence type="ECO:0000313" key="7">
    <source>
        <dbReference type="Proteomes" id="UP001234989"/>
    </source>
</evidence>
<evidence type="ECO:0000259" key="5">
    <source>
        <dbReference type="Pfam" id="PF16987"/>
    </source>
</evidence>
<feature type="region of interest" description="Disordered" evidence="4">
    <location>
        <begin position="1"/>
        <end position="28"/>
    </location>
</feature>
<accession>A0AAF0QLA6</accession>
<feature type="coiled-coil region" evidence="3">
    <location>
        <begin position="216"/>
        <end position="250"/>
    </location>
</feature>
<dbReference type="InterPro" id="IPR036529">
    <property type="entry name" value="KIX_dom_sf"/>
</dbReference>
<organism evidence="6 7">
    <name type="scientific">Solanum verrucosum</name>
    <dbReference type="NCBI Taxonomy" id="315347"/>
    <lineage>
        <taxon>Eukaryota</taxon>
        <taxon>Viridiplantae</taxon>
        <taxon>Streptophyta</taxon>
        <taxon>Embryophyta</taxon>
        <taxon>Tracheophyta</taxon>
        <taxon>Spermatophyta</taxon>
        <taxon>Magnoliopsida</taxon>
        <taxon>eudicotyledons</taxon>
        <taxon>Gunneridae</taxon>
        <taxon>Pentapetalae</taxon>
        <taxon>asterids</taxon>
        <taxon>lamiids</taxon>
        <taxon>Solanales</taxon>
        <taxon>Solanaceae</taxon>
        <taxon>Solanoideae</taxon>
        <taxon>Solaneae</taxon>
        <taxon>Solanum</taxon>
    </lineage>
</organism>
<dbReference type="AlphaFoldDB" id="A0AAF0QLA6"/>
<name>A0AAF0QLA6_SOLVR</name>
<protein>
    <recommendedName>
        <fullName evidence="5">Mediator complex subunit 15 KIX domain-containing protein</fullName>
    </recommendedName>
</protein>
<dbReference type="SUPFAM" id="SSF47040">
    <property type="entry name" value="Kix domain of CBP (creb binding protein)"/>
    <property type="match status" value="1"/>
</dbReference>
<gene>
    <name evidence="6" type="ORF">MTR67_016695</name>
</gene>
<dbReference type="Pfam" id="PF16987">
    <property type="entry name" value="KIX_2"/>
    <property type="match status" value="1"/>
</dbReference>
<evidence type="ECO:0000256" key="1">
    <source>
        <dbReference type="ARBA" id="ARBA00004123"/>
    </source>
</evidence>
<feature type="compositionally biased region" description="Polar residues" evidence="4">
    <location>
        <begin position="105"/>
        <end position="119"/>
    </location>
</feature>
<dbReference type="GO" id="GO:0031490">
    <property type="term" value="F:chromatin DNA binding"/>
    <property type="evidence" value="ECO:0007669"/>
    <property type="project" value="InterPro"/>
</dbReference>
<dbReference type="PANTHER" id="PTHR33137">
    <property type="entry name" value="MEDIATOR OF RNA POLYMERASE II TRANSCRIPTION SUBUNIT 15A-RELATED"/>
    <property type="match status" value="1"/>
</dbReference>
<dbReference type="GO" id="GO:0005634">
    <property type="term" value="C:nucleus"/>
    <property type="evidence" value="ECO:0007669"/>
    <property type="project" value="UniProtKB-SubCell"/>
</dbReference>
<feature type="compositionally biased region" description="Acidic residues" evidence="4">
    <location>
        <begin position="139"/>
        <end position="151"/>
    </location>
</feature>
<feature type="domain" description="Mediator complex subunit 15 KIX" evidence="5">
    <location>
        <begin position="28"/>
        <end position="105"/>
    </location>
</feature>
<feature type="compositionally biased region" description="Polar residues" evidence="4">
    <location>
        <begin position="128"/>
        <end position="138"/>
    </location>
</feature>
<dbReference type="InterPro" id="IPR044661">
    <property type="entry name" value="MED15a/b/c-like"/>
</dbReference>
<evidence type="ECO:0000313" key="6">
    <source>
        <dbReference type="EMBL" id="WMV23310.1"/>
    </source>
</evidence>
<dbReference type="GO" id="GO:0003713">
    <property type="term" value="F:transcription coactivator activity"/>
    <property type="evidence" value="ECO:0007669"/>
    <property type="project" value="InterPro"/>
</dbReference>
<dbReference type="Gene3D" id="1.10.246.20">
    <property type="entry name" value="Coactivator CBP, KIX domain"/>
    <property type="match status" value="1"/>
</dbReference>
<feature type="region of interest" description="Disordered" evidence="4">
    <location>
        <begin position="105"/>
        <end position="153"/>
    </location>
</feature>
<comment type="subcellular location">
    <subcellularLocation>
        <location evidence="1">Nucleus</location>
    </subcellularLocation>
</comment>
<dbReference type="EMBL" id="CP133615">
    <property type="protein sequence ID" value="WMV23310.1"/>
    <property type="molecule type" value="Genomic_DNA"/>
</dbReference>
<feature type="compositionally biased region" description="Gly residues" evidence="4">
    <location>
        <begin position="12"/>
        <end position="21"/>
    </location>
</feature>
<sequence>MDGNNWRAAQAQGGGEGGGAAAGAMESGDWRTQLLPDSRQRIVNKIMETLKRHLPVSGQEGVQELKKIAVRFEEKIYSAATSQQDYLRKISLKMLTMETKSQTPMINSVLPNPASSGQNALGPGMTMEATSYETTSGPEDSDKEAAEEDDEGVFKEDVVEEVVGTKKQNYVVGHKDNVRVVENERLTVVVGNDGGYAGREVARVFYSKISCGLSSGAKLDERLAQVEERLEKMEAHSEKMETLLVDINKKLNYLVKM</sequence>
<dbReference type="Proteomes" id="UP001234989">
    <property type="component" value="Chromosome 4"/>
</dbReference>